<feature type="transmembrane region" description="Helical" evidence="8">
    <location>
        <begin position="359"/>
        <end position="380"/>
    </location>
</feature>
<protein>
    <submittedName>
        <fullName evidence="9">Peptidoglycan O-acetyltransferase</fullName>
        <ecNumber evidence="9">2.3.1.-</ecNumber>
    </submittedName>
</protein>
<feature type="transmembrane region" description="Helical" evidence="8">
    <location>
        <begin position="7"/>
        <end position="24"/>
    </location>
</feature>
<dbReference type="Proteomes" id="UP000237968">
    <property type="component" value="Unassembled WGS sequence"/>
</dbReference>
<keyword evidence="7 9" id="KW-0808">Transferase</keyword>
<evidence type="ECO:0000256" key="3">
    <source>
        <dbReference type="ARBA" id="ARBA00022475"/>
    </source>
</evidence>
<comment type="similarity">
    <text evidence="2 7">Belongs to the membrane-bound acyltransferase family.</text>
</comment>
<dbReference type="InterPro" id="IPR051085">
    <property type="entry name" value="MB_O-acyltransferase"/>
</dbReference>
<dbReference type="GO" id="GO:0005886">
    <property type="term" value="C:plasma membrane"/>
    <property type="evidence" value="ECO:0007669"/>
    <property type="project" value="UniProtKB-SubCell"/>
</dbReference>
<feature type="transmembrane region" description="Helical" evidence="8">
    <location>
        <begin position="77"/>
        <end position="95"/>
    </location>
</feature>
<keyword evidence="3 7" id="KW-1003">Cell membrane</keyword>
<dbReference type="InterPro" id="IPR004299">
    <property type="entry name" value="MBOAT_fam"/>
</dbReference>
<dbReference type="OrthoDB" id="139172at2"/>
<dbReference type="Pfam" id="PF03062">
    <property type="entry name" value="MBOAT"/>
    <property type="match status" value="1"/>
</dbReference>
<keyword evidence="6 7" id="KW-0472">Membrane</keyword>
<dbReference type="InterPro" id="IPR028362">
    <property type="entry name" value="AlgI"/>
</dbReference>
<dbReference type="EC" id="2.3.1.-" evidence="9"/>
<sequence length="473" mass="53478">MEFNSLEYVLLLVVASLLFFGAGYRARLLVLIAASLIFYAAWNVPLVSLIVISAIVDYSAGRLLERYEDDRQARRKLVLAVSLIVNLGLLGYFKYANFFLDNLHAAFDLGPGGDFLDIVLPPGISFYTFQTMSYTIDVYRKKIRPTSSFLRFFLYVSFFPQLIAGPIERAGHLLVQFDQAATRRFQVDNLVSGAQLIVFGMFKKVVIADHCGRLVDQVYANPGIYDGWSALIATYAFTLQIYCDFSAYSEIARGSARIFGVDLMRNFDQPYLTRNISEFWRRWHISLSNWFRDYVYIPLGGSKKGKSRTLINLTITMFLSGLWHGAAWTFVIWGLFHGLLLLLNVQVGQRVRERLPDNLAVRFGSWFLCFHLVAFGWILFRAKGMEQFVAVVRSIGHDLSQLFVGGPGPSEQQALFLLGVAGFLGVSAIERRYKLIDRIWASSIASVVFAASLIVAMMLLGLADGPQFIYFQF</sequence>
<dbReference type="InterPro" id="IPR024194">
    <property type="entry name" value="Ac/AlaTfrase_AlgI/DltB"/>
</dbReference>
<evidence type="ECO:0000256" key="1">
    <source>
        <dbReference type="ARBA" id="ARBA00004651"/>
    </source>
</evidence>
<gene>
    <name evidence="9" type="primary">patA_2</name>
    <name evidence="9" type="ORF">ENSA5_18150</name>
</gene>
<dbReference type="GO" id="GO:0042121">
    <property type="term" value="P:alginic acid biosynthetic process"/>
    <property type="evidence" value="ECO:0007669"/>
    <property type="project" value="InterPro"/>
</dbReference>
<feature type="transmembrane region" description="Helical" evidence="8">
    <location>
        <begin position="326"/>
        <end position="347"/>
    </location>
</feature>
<keyword evidence="10" id="KW-1185">Reference proteome</keyword>
<accession>A0A2S9YD60</accession>
<feature type="transmembrane region" description="Helical" evidence="8">
    <location>
        <begin position="115"/>
        <end position="136"/>
    </location>
</feature>
<keyword evidence="5 8" id="KW-1133">Transmembrane helix</keyword>
<evidence type="ECO:0000313" key="9">
    <source>
        <dbReference type="EMBL" id="PRQ03044.1"/>
    </source>
</evidence>
<comment type="caution">
    <text evidence="9">The sequence shown here is derived from an EMBL/GenBank/DDBJ whole genome shotgun (WGS) entry which is preliminary data.</text>
</comment>
<feature type="transmembrane region" description="Helical" evidence="8">
    <location>
        <begin position="412"/>
        <end position="429"/>
    </location>
</feature>
<dbReference type="PANTHER" id="PTHR13285">
    <property type="entry name" value="ACYLTRANSFERASE"/>
    <property type="match status" value="1"/>
</dbReference>
<evidence type="ECO:0000256" key="8">
    <source>
        <dbReference type="SAM" id="Phobius"/>
    </source>
</evidence>
<comment type="subcellular location">
    <subcellularLocation>
        <location evidence="1">Cell membrane</location>
        <topology evidence="1">Multi-pass membrane protein</topology>
    </subcellularLocation>
</comment>
<proteinExistence type="inferred from homology"/>
<dbReference type="AlphaFoldDB" id="A0A2S9YD60"/>
<reference evidence="9 10" key="1">
    <citation type="submission" date="2018-03" db="EMBL/GenBank/DDBJ databases">
        <title>Draft Genome Sequences of the Obligatory Marine Myxobacteria Enhygromyxa salina SWB005.</title>
        <authorList>
            <person name="Poehlein A."/>
            <person name="Moghaddam J.A."/>
            <person name="Harms H."/>
            <person name="Alanjari M."/>
            <person name="Koenig G.M."/>
            <person name="Daniel R."/>
            <person name="Schaeberle T.F."/>
        </authorList>
    </citation>
    <scope>NUCLEOTIDE SEQUENCE [LARGE SCALE GENOMIC DNA]</scope>
    <source>
        <strain evidence="9 10">SWB005</strain>
    </source>
</reference>
<feature type="transmembrane region" description="Helical" evidence="8">
    <location>
        <begin position="148"/>
        <end position="167"/>
    </location>
</feature>
<feature type="transmembrane region" description="Helical" evidence="8">
    <location>
        <begin position="441"/>
        <end position="463"/>
    </location>
</feature>
<dbReference type="PANTHER" id="PTHR13285:SF18">
    <property type="entry name" value="PROTEIN-CYSTEINE N-PALMITOYLTRANSFERASE RASP"/>
    <property type="match status" value="1"/>
</dbReference>
<evidence type="ECO:0000313" key="10">
    <source>
        <dbReference type="Proteomes" id="UP000237968"/>
    </source>
</evidence>
<evidence type="ECO:0000256" key="4">
    <source>
        <dbReference type="ARBA" id="ARBA00022692"/>
    </source>
</evidence>
<dbReference type="PIRSF" id="PIRSF500217">
    <property type="entry name" value="AlgI"/>
    <property type="match status" value="1"/>
</dbReference>
<organism evidence="9 10">
    <name type="scientific">Enhygromyxa salina</name>
    <dbReference type="NCBI Taxonomy" id="215803"/>
    <lineage>
        <taxon>Bacteria</taxon>
        <taxon>Pseudomonadati</taxon>
        <taxon>Myxococcota</taxon>
        <taxon>Polyangia</taxon>
        <taxon>Nannocystales</taxon>
        <taxon>Nannocystaceae</taxon>
        <taxon>Enhygromyxa</taxon>
    </lineage>
</organism>
<dbReference type="EMBL" id="PVNK01000107">
    <property type="protein sequence ID" value="PRQ03044.1"/>
    <property type="molecule type" value="Genomic_DNA"/>
</dbReference>
<evidence type="ECO:0000256" key="7">
    <source>
        <dbReference type="PIRNR" id="PIRNR016636"/>
    </source>
</evidence>
<dbReference type="PIRSF" id="PIRSF016636">
    <property type="entry name" value="AlgI_DltB"/>
    <property type="match status" value="1"/>
</dbReference>
<keyword evidence="7 9" id="KW-0012">Acyltransferase</keyword>
<name>A0A2S9YD60_9BACT</name>
<dbReference type="RefSeq" id="WP_106391261.1">
    <property type="nucleotide sequence ID" value="NZ_PVNK01000107.1"/>
</dbReference>
<evidence type="ECO:0000256" key="6">
    <source>
        <dbReference type="ARBA" id="ARBA00023136"/>
    </source>
</evidence>
<dbReference type="GO" id="GO:0016746">
    <property type="term" value="F:acyltransferase activity"/>
    <property type="evidence" value="ECO:0007669"/>
    <property type="project" value="UniProtKB-KW"/>
</dbReference>
<feature type="transmembrane region" description="Helical" evidence="8">
    <location>
        <begin position="30"/>
        <end position="56"/>
    </location>
</feature>
<evidence type="ECO:0000256" key="2">
    <source>
        <dbReference type="ARBA" id="ARBA00010323"/>
    </source>
</evidence>
<keyword evidence="4 8" id="KW-0812">Transmembrane</keyword>
<evidence type="ECO:0000256" key="5">
    <source>
        <dbReference type="ARBA" id="ARBA00022989"/>
    </source>
</evidence>